<evidence type="ECO:0000259" key="5">
    <source>
        <dbReference type="PROSITE" id="PS50902"/>
    </source>
</evidence>
<proteinExistence type="inferred from homology"/>
<dbReference type="Proteomes" id="UP000019772">
    <property type="component" value="Chromosome"/>
</dbReference>
<dbReference type="SMART" id="SM00849">
    <property type="entry name" value="Lactamase_B"/>
    <property type="match status" value="1"/>
</dbReference>
<dbReference type="GO" id="GO:0010181">
    <property type="term" value="F:FMN binding"/>
    <property type="evidence" value="ECO:0007669"/>
    <property type="project" value="InterPro"/>
</dbReference>
<dbReference type="Gene3D" id="3.40.50.360">
    <property type="match status" value="1"/>
</dbReference>
<dbReference type="STRING" id="1268072.PSAB_09240"/>
<dbReference type="GO" id="GO:0009055">
    <property type="term" value="F:electron transfer activity"/>
    <property type="evidence" value="ECO:0007669"/>
    <property type="project" value="InterPro"/>
</dbReference>
<dbReference type="PANTHER" id="PTHR43717:SF1">
    <property type="entry name" value="ANAEROBIC NITRIC OXIDE REDUCTASE FLAVORUBREDOXIN"/>
    <property type="match status" value="1"/>
</dbReference>
<evidence type="ECO:0000256" key="2">
    <source>
        <dbReference type="ARBA" id="ARBA00034221"/>
    </source>
</evidence>
<comment type="function">
    <text evidence="3">Counteracts the endogenous Pycsar antiviral defense system. Phosphodiesterase that enables metal-dependent hydrolysis of host cyclic nucleotide Pycsar defense signals such as cCMP and cUMP.</text>
</comment>
<name>X4ZJB4_9BACL</name>
<dbReference type="RefSeq" id="WP_025334323.1">
    <property type="nucleotide sequence ID" value="NZ_CP004078.1"/>
</dbReference>
<gene>
    <name evidence="6" type="ORF">PSAB_09240</name>
</gene>
<dbReference type="GO" id="GO:0016651">
    <property type="term" value="F:oxidoreductase activity, acting on NAD(P)H"/>
    <property type="evidence" value="ECO:0007669"/>
    <property type="project" value="UniProtKB-ARBA"/>
</dbReference>
<dbReference type="KEGG" id="psab:PSAB_09240"/>
<dbReference type="PATRIC" id="fig|1268072.3.peg.1927"/>
<dbReference type="InterPro" id="IPR045761">
    <property type="entry name" value="ODP_dom"/>
</dbReference>
<dbReference type="HOGENOM" id="CLU_017490_1_0_9"/>
<protein>
    <submittedName>
        <fullName evidence="6">Beta-lactamase</fullName>
    </submittedName>
</protein>
<organism evidence="6 7">
    <name type="scientific">Paenibacillus sabinae T27</name>
    <dbReference type="NCBI Taxonomy" id="1268072"/>
    <lineage>
        <taxon>Bacteria</taxon>
        <taxon>Bacillati</taxon>
        <taxon>Bacillota</taxon>
        <taxon>Bacilli</taxon>
        <taxon>Bacillales</taxon>
        <taxon>Paenibacillaceae</taxon>
        <taxon>Paenibacillus</taxon>
    </lineage>
</organism>
<feature type="domain" description="Flavodoxin-like" evidence="5">
    <location>
        <begin position="256"/>
        <end position="396"/>
    </location>
</feature>
<sequence length="418" mass="47600">MYYVQEIASDIFWVGGTDKRLERFENMFPLPQGVAFNSHLILDEKTALMDTVDAAISAQFLENIEHVLNGRSLDYLVVGHMEPDHCANIEELLRRYPDLKIVGNKKTFQFLEQFYTFSKPDNYLIVKEGDELPLGRRTLRFFMAPFVHWPEVMFSYEVTEKILFSADAFGCFGSLSGNIFADQTDFEGVYLDESRRYYSNIVGKYGPQVQTVLKKLAKLEIEMIVPLHGPIWRENLPYIIDKYQHWSTYQPEKKGVVLVYASMYGNTENVMNLIAGKLAAKGVQDIRMYDVSKTHPSYIIADAWKFSHLVFGSPTYNLGLYHGMQALLHEMASLNLQNRKVALVGNYTWANAAVRDMTEIIESMKKIEFIGEPFEIQSALKAEQLPELDQLVEAIYASLNADSAELVAEGAGTSTKLI</sequence>
<evidence type="ECO:0000256" key="4">
    <source>
        <dbReference type="ARBA" id="ARBA00048505"/>
    </source>
</evidence>
<dbReference type="EMBL" id="CP004078">
    <property type="protein sequence ID" value="AHV96780.1"/>
    <property type="molecule type" value="Genomic_DNA"/>
</dbReference>
<dbReference type="InterPro" id="IPR016440">
    <property type="entry name" value="Rubredoxin-O_OxRdtase"/>
</dbReference>
<dbReference type="eggNOG" id="COG0426">
    <property type="taxonomic scope" value="Bacteria"/>
</dbReference>
<comment type="catalytic activity">
    <reaction evidence="2">
        <text>3',5'-cyclic CMP + H2O = CMP + H(+)</text>
        <dbReference type="Rhea" id="RHEA:72675"/>
        <dbReference type="ChEBI" id="CHEBI:15377"/>
        <dbReference type="ChEBI" id="CHEBI:15378"/>
        <dbReference type="ChEBI" id="CHEBI:58003"/>
        <dbReference type="ChEBI" id="CHEBI:60377"/>
    </reaction>
    <physiologicalReaction direction="left-to-right" evidence="2">
        <dbReference type="Rhea" id="RHEA:72676"/>
    </physiologicalReaction>
</comment>
<dbReference type="Pfam" id="PF00258">
    <property type="entry name" value="Flavodoxin_1"/>
    <property type="match status" value="1"/>
</dbReference>
<reference evidence="6 7" key="1">
    <citation type="journal article" date="2014" name="PLoS Genet.">
        <title>Comparative Genomic Analysis of N2-Fixing and Non-N2-Fixing Paenibacillus spp.: Organization, Evolution and Expression of the Nitrogen Fixation Genes.</title>
        <authorList>
            <person name="Xie J.B."/>
            <person name="Du Z."/>
            <person name="Bai L."/>
            <person name="Tian C."/>
            <person name="Zhang Y."/>
            <person name="Xie J.Y."/>
            <person name="Wang T."/>
            <person name="Liu X."/>
            <person name="Chen X."/>
            <person name="Cheng Q."/>
            <person name="Chen S."/>
            <person name="Li J."/>
        </authorList>
    </citation>
    <scope>NUCLEOTIDE SEQUENCE [LARGE SCALE GENOMIC DNA]</scope>
    <source>
        <strain evidence="6 7">T27</strain>
    </source>
</reference>
<dbReference type="SUPFAM" id="SSF52218">
    <property type="entry name" value="Flavoproteins"/>
    <property type="match status" value="1"/>
</dbReference>
<evidence type="ECO:0000313" key="6">
    <source>
        <dbReference type="EMBL" id="AHV96780.1"/>
    </source>
</evidence>
<dbReference type="InterPro" id="IPR036866">
    <property type="entry name" value="RibonucZ/Hydroxyglut_hydro"/>
</dbReference>
<comment type="catalytic activity">
    <reaction evidence="4">
        <text>3',5'-cyclic UMP + H2O = UMP + H(+)</text>
        <dbReference type="Rhea" id="RHEA:70575"/>
        <dbReference type="ChEBI" id="CHEBI:15377"/>
        <dbReference type="ChEBI" id="CHEBI:15378"/>
        <dbReference type="ChEBI" id="CHEBI:57865"/>
        <dbReference type="ChEBI" id="CHEBI:184387"/>
    </reaction>
    <physiologicalReaction direction="left-to-right" evidence="4">
        <dbReference type="Rhea" id="RHEA:70576"/>
    </physiologicalReaction>
</comment>
<comment type="similarity">
    <text evidence="1">In the N-terminal section; belongs to the zinc metallo-hydrolase group 3 family.</text>
</comment>
<dbReference type="CDD" id="cd07709">
    <property type="entry name" value="flavodiiron_proteins_MBL-fold"/>
    <property type="match status" value="1"/>
</dbReference>
<dbReference type="PIRSF" id="PIRSF005243">
    <property type="entry name" value="ROO"/>
    <property type="match status" value="1"/>
</dbReference>
<dbReference type="SUPFAM" id="SSF56281">
    <property type="entry name" value="Metallo-hydrolase/oxidoreductase"/>
    <property type="match status" value="1"/>
</dbReference>
<dbReference type="PROSITE" id="PS50902">
    <property type="entry name" value="FLAVODOXIN_LIKE"/>
    <property type="match status" value="1"/>
</dbReference>
<dbReference type="InterPro" id="IPR029039">
    <property type="entry name" value="Flavoprotein-like_sf"/>
</dbReference>
<keyword evidence="7" id="KW-1185">Reference proteome</keyword>
<dbReference type="AlphaFoldDB" id="X4ZJB4"/>
<evidence type="ECO:0000256" key="3">
    <source>
        <dbReference type="ARBA" id="ARBA00034301"/>
    </source>
</evidence>
<dbReference type="OrthoDB" id="9807946at2"/>
<dbReference type="GO" id="GO:0046872">
    <property type="term" value="F:metal ion binding"/>
    <property type="evidence" value="ECO:0007669"/>
    <property type="project" value="InterPro"/>
</dbReference>
<dbReference type="PANTHER" id="PTHR43717">
    <property type="entry name" value="ANAEROBIC NITRIC OXIDE REDUCTASE FLAVORUBREDOXIN"/>
    <property type="match status" value="1"/>
</dbReference>
<dbReference type="Pfam" id="PF19583">
    <property type="entry name" value="ODP"/>
    <property type="match status" value="1"/>
</dbReference>
<dbReference type="InterPro" id="IPR001279">
    <property type="entry name" value="Metallo-B-lactamas"/>
</dbReference>
<evidence type="ECO:0000256" key="1">
    <source>
        <dbReference type="ARBA" id="ARBA00007121"/>
    </source>
</evidence>
<accession>X4ZJB4</accession>
<dbReference type="Gene3D" id="3.60.15.10">
    <property type="entry name" value="Ribonuclease Z/Hydroxyacylglutathione hydrolase-like"/>
    <property type="match status" value="1"/>
</dbReference>
<dbReference type="InterPro" id="IPR008254">
    <property type="entry name" value="Flavodoxin/NO_synth"/>
</dbReference>
<evidence type="ECO:0000313" key="7">
    <source>
        <dbReference type="Proteomes" id="UP000019772"/>
    </source>
</evidence>